<dbReference type="GO" id="GO:0006355">
    <property type="term" value="P:regulation of DNA-templated transcription"/>
    <property type="evidence" value="ECO:0007669"/>
    <property type="project" value="InterPro"/>
</dbReference>
<dbReference type="InterPro" id="IPR000679">
    <property type="entry name" value="Znf_GATA"/>
</dbReference>
<sequence>MNSNTRCSLPPISALLNSELDKVPLVPHATSGTHEPQIYIQSNLHSLSSSTSQTSQQLYNENVDKIQNTSPSTKQHLPPIEPIYHPQGSHQVSKSRSDYVSNLPPPASQQVQPGARGYPTEYDQYRTSFMNDVNQSAASLETDRKILDLKKIINHCTLIGQFAEKYSDLCNRPGNKTTSWASSTLAVTPAPVLEANVSDMINKTFEVLYVLNALKDEKNNRDQQSEIELIRNKRLNPGASPVRPKYRRRLKRPAPPGRCQSCNIQETPEWRRGPDGARTLCNACGLHFAKLNRKRAQLALREQEMTQISMYQPQNPYAQYNMP</sequence>
<dbReference type="Pfam" id="PF00320">
    <property type="entry name" value="GATA"/>
    <property type="match status" value="1"/>
</dbReference>
<dbReference type="SMART" id="SM00401">
    <property type="entry name" value="ZnF_GATA"/>
    <property type="match status" value="1"/>
</dbReference>
<dbReference type="PANTHER" id="PTHR45658">
    <property type="entry name" value="GATA TRANSCRIPTION FACTOR"/>
    <property type="match status" value="1"/>
</dbReference>
<evidence type="ECO:0000256" key="4">
    <source>
        <dbReference type="PROSITE-ProRule" id="PRU00094"/>
    </source>
</evidence>
<evidence type="ECO:0000313" key="7">
    <source>
        <dbReference type="EMBL" id="CAG8532723.1"/>
    </source>
</evidence>
<dbReference type="GO" id="GO:0008270">
    <property type="term" value="F:zinc ion binding"/>
    <property type="evidence" value="ECO:0007669"/>
    <property type="project" value="UniProtKB-KW"/>
</dbReference>
<dbReference type="GO" id="GO:0043565">
    <property type="term" value="F:sequence-specific DNA binding"/>
    <property type="evidence" value="ECO:0007669"/>
    <property type="project" value="InterPro"/>
</dbReference>
<evidence type="ECO:0000259" key="6">
    <source>
        <dbReference type="PROSITE" id="PS50114"/>
    </source>
</evidence>
<evidence type="ECO:0000256" key="3">
    <source>
        <dbReference type="ARBA" id="ARBA00022833"/>
    </source>
</evidence>
<evidence type="ECO:0000256" key="1">
    <source>
        <dbReference type="ARBA" id="ARBA00022723"/>
    </source>
</evidence>
<feature type="compositionally biased region" description="Polar residues" evidence="5">
    <location>
        <begin position="88"/>
        <end position="100"/>
    </location>
</feature>
<dbReference type="SUPFAM" id="SSF57716">
    <property type="entry name" value="Glucocorticoid receptor-like (DNA-binding domain)"/>
    <property type="match status" value="1"/>
</dbReference>
<comment type="caution">
    <text evidence="7">The sequence shown here is derived from an EMBL/GenBank/DDBJ whole genome shotgun (WGS) entry which is preliminary data.</text>
</comment>
<evidence type="ECO:0000313" key="8">
    <source>
        <dbReference type="Proteomes" id="UP000789342"/>
    </source>
</evidence>
<dbReference type="InterPro" id="IPR013088">
    <property type="entry name" value="Znf_NHR/GATA"/>
</dbReference>
<organism evidence="7 8">
    <name type="scientific">Acaulospora morrowiae</name>
    <dbReference type="NCBI Taxonomy" id="94023"/>
    <lineage>
        <taxon>Eukaryota</taxon>
        <taxon>Fungi</taxon>
        <taxon>Fungi incertae sedis</taxon>
        <taxon>Mucoromycota</taxon>
        <taxon>Glomeromycotina</taxon>
        <taxon>Glomeromycetes</taxon>
        <taxon>Diversisporales</taxon>
        <taxon>Acaulosporaceae</taxon>
        <taxon>Acaulospora</taxon>
    </lineage>
</organism>
<dbReference type="PROSITE" id="PS50114">
    <property type="entry name" value="GATA_ZN_FINGER_2"/>
    <property type="match status" value="1"/>
</dbReference>
<reference evidence="7" key="1">
    <citation type="submission" date="2021-06" db="EMBL/GenBank/DDBJ databases">
        <authorList>
            <person name="Kallberg Y."/>
            <person name="Tangrot J."/>
            <person name="Rosling A."/>
        </authorList>
    </citation>
    <scope>NUCLEOTIDE SEQUENCE</scope>
    <source>
        <strain evidence="7">CL551</strain>
    </source>
</reference>
<evidence type="ECO:0000256" key="5">
    <source>
        <dbReference type="SAM" id="MobiDB-lite"/>
    </source>
</evidence>
<gene>
    <name evidence="7" type="ORF">AMORRO_LOCUS4751</name>
</gene>
<feature type="region of interest" description="Disordered" evidence="5">
    <location>
        <begin position="68"/>
        <end position="116"/>
    </location>
</feature>
<feature type="domain" description="GATA-type" evidence="6">
    <location>
        <begin position="253"/>
        <end position="295"/>
    </location>
</feature>
<proteinExistence type="predicted"/>
<keyword evidence="3" id="KW-0862">Zinc</keyword>
<name>A0A9N9FGL4_9GLOM</name>
<dbReference type="CDD" id="cd00202">
    <property type="entry name" value="ZnF_GATA"/>
    <property type="match status" value="1"/>
</dbReference>
<dbReference type="PROSITE" id="PS00344">
    <property type="entry name" value="GATA_ZN_FINGER_1"/>
    <property type="match status" value="1"/>
</dbReference>
<dbReference type="Proteomes" id="UP000789342">
    <property type="component" value="Unassembled WGS sequence"/>
</dbReference>
<dbReference type="PANTHER" id="PTHR45658:SF122">
    <property type="entry name" value="GATA ZINC FINGER DOMAIN-CONTAINING PROTEIN 6"/>
    <property type="match status" value="1"/>
</dbReference>
<accession>A0A9N9FGL4</accession>
<dbReference type="OrthoDB" id="2162994at2759"/>
<dbReference type="Gene3D" id="3.30.50.10">
    <property type="entry name" value="Erythroid Transcription Factor GATA-1, subunit A"/>
    <property type="match status" value="1"/>
</dbReference>
<keyword evidence="8" id="KW-1185">Reference proteome</keyword>
<keyword evidence="2 4" id="KW-0863">Zinc-finger</keyword>
<keyword evidence="1" id="KW-0479">Metal-binding</keyword>
<protein>
    <submittedName>
        <fullName evidence="7">14906_t:CDS:1</fullName>
    </submittedName>
</protein>
<evidence type="ECO:0000256" key="2">
    <source>
        <dbReference type="ARBA" id="ARBA00022771"/>
    </source>
</evidence>
<dbReference type="EMBL" id="CAJVPV010002669">
    <property type="protein sequence ID" value="CAG8532723.1"/>
    <property type="molecule type" value="Genomic_DNA"/>
</dbReference>
<dbReference type="InterPro" id="IPR051140">
    <property type="entry name" value="GATA_TF"/>
</dbReference>
<dbReference type="AlphaFoldDB" id="A0A9N9FGL4"/>